<sequence>MTRLCVLLRHSKNVRCWFAHNILFAYTNRFSEYLLECPSAEVRGAFAKLIVFIAHFSLQDGPCPTPVASPGPSTQACDNLSLSDHLLRAVLNLLRREVSEHGRHLQQYFNLFVMCANLGVPEKTQLLKLSVPATFMLVALDEGPGPPIKYQYAELGKLYGVVSQLVRCCDVSSRMQSSLAPIMALQQLVAEILFVRTSYIKKIIEDCSNSDETIKLLRFSCWENPQFSSTVLSELLWQ</sequence>
<proteinExistence type="predicted"/>
<dbReference type="InterPro" id="IPR021905">
    <property type="entry name" value="DUF3517"/>
</dbReference>
<dbReference type="Pfam" id="PF12030">
    <property type="entry name" value="DUF3517"/>
    <property type="match status" value="1"/>
</dbReference>
<evidence type="ECO:0000313" key="2">
    <source>
        <dbReference type="EMBL" id="KAJ8343150.1"/>
    </source>
</evidence>
<dbReference type="EMBL" id="JAINUG010003265">
    <property type="protein sequence ID" value="KAJ8343150.1"/>
    <property type="molecule type" value="Genomic_DNA"/>
</dbReference>
<keyword evidence="3" id="KW-1185">Reference proteome</keyword>
<comment type="caution">
    <text evidence="2">The sequence shown here is derived from an EMBL/GenBank/DDBJ whole genome shotgun (WGS) entry which is preliminary data.</text>
</comment>
<reference evidence="2" key="1">
    <citation type="journal article" date="2023" name="Science">
        <title>Genome structures resolve the early diversification of teleost fishes.</title>
        <authorList>
            <person name="Parey E."/>
            <person name="Louis A."/>
            <person name="Montfort J."/>
            <person name="Bouchez O."/>
            <person name="Roques C."/>
            <person name="Iampietro C."/>
            <person name="Lluch J."/>
            <person name="Castinel A."/>
            <person name="Donnadieu C."/>
            <person name="Desvignes T."/>
            <person name="Floi Bucao C."/>
            <person name="Jouanno E."/>
            <person name="Wen M."/>
            <person name="Mejri S."/>
            <person name="Dirks R."/>
            <person name="Jansen H."/>
            <person name="Henkel C."/>
            <person name="Chen W.J."/>
            <person name="Zahm M."/>
            <person name="Cabau C."/>
            <person name="Klopp C."/>
            <person name="Thompson A.W."/>
            <person name="Robinson-Rechavi M."/>
            <person name="Braasch I."/>
            <person name="Lecointre G."/>
            <person name="Bobe J."/>
            <person name="Postlethwait J.H."/>
            <person name="Berthelot C."/>
            <person name="Roest Crollius H."/>
            <person name="Guiguen Y."/>
        </authorList>
    </citation>
    <scope>NUCLEOTIDE SEQUENCE</scope>
    <source>
        <strain evidence="2">NC1722</strain>
    </source>
</reference>
<name>A0AAD7VWU1_9TELE</name>
<feature type="domain" description="DUF3517" evidence="1">
    <location>
        <begin position="28"/>
        <end position="238"/>
    </location>
</feature>
<accession>A0AAD7VWU1</accession>
<protein>
    <recommendedName>
        <fullName evidence="1">DUF3517 domain-containing protein</fullName>
    </recommendedName>
</protein>
<gene>
    <name evidence="2" type="ORF">AAFF_G00244810</name>
</gene>
<evidence type="ECO:0000259" key="1">
    <source>
        <dbReference type="Pfam" id="PF12030"/>
    </source>
</evidence>
<dbReference type="AlphaFoldDB" id="A0AAD7VWU1"/>
<dbReference type="Proteomes" id="UP001221898">
    <property type="component" value="Unassembled WGS sequence"/>
</dbReference>
<organism evidence="2 3">
    <name type="scientific">Aldrovandia affinis</name>
    <dbReference type="NCBI Taxonomy" id="143900"/>
    <lineage>
        <taxon>Eukaryota</taxon>
        <taxon>Metazoa</taxon>
        <taxon>Chordata</taxon>
        <taxon>Craniata</taxon>
        <taxon>Vertebrata</taxon>
        <taxon>Euteleostomi</taxon>
        <taxon>Actinopterygii</taxon>
        <taxon>Neopterygii</taxon>
        <taxon>Teleostei</taxon>
        <taxon>Notacanthiformes</taxon>
        <taxon>Halosauridae</taxon>
        <taxon>Aldrovandia</taxon>
    </lineage>
</organism>
<evidence type="ECO:0000313" key="3">
    <source>
        <dbReference type="Proteomes" id="UP001221898"/>
    </source>
</evidence>
<feature type="non-terminal residue" evidence="2">
    <location>
        <position position="1"/>
    </location>
</feature>